<reference evidence="2" key="1">
    <citation type="submission" date="2021-02" db="EMBL/GenBank/DDBJ databases">
        <authorList>
            <person name="Nowell W R."/>
        </authorList>
    </citation>
    <scope>NUCLEOTIDE SEQUENCE</scope>
</reference>
<organism evidence="2 3">
    <name type="scientific">Adineta steineri</name>
    <dbReference type="NCBI Taxonomy" id="433720"/>
    <lineage>
        <taxon>Eukaryota</taxon>
        <taxon>Metazoa</taxon>
        <taxon>Spiralia</taxon>
        <taxon>Gnathifera</taxon>
        <taxon>Rotifera</taxon>
        <taxon>Eurotatoria</taxon>
        <taxon>Bdelloidea</taxon>
        <taxon>Adinetida</taxon>
        <taxon>Adinetidae</taxon>
        <taxon>Adineta</taxon>
    </lineage>
</organism>
<evidence type="ECO:0000256" key="1">
    <source>
        <dbReference type="SAM" id="MobiDB-lite"/>
    </source>
</evidence>
<dbReference type="Proteomes" id="UP000663868">
    <property type="component" value="Unassembled WGS sequence"/>
</dbReference>
<protein>
    <submittedName>
        <fullName evidence="2">Uncharacterized protein</fullName>
    </submittedName>
</protein>
<dbReference type="AlphaFoldDB" id="A0A820EN91"/>
<comment type="caution">
    <text evidence="2">The sequence shown here is derived from an EMBL/GenBank/DDBJ whole genome shotgun (WGS) entry which is preliminary data.</text>
</comment>
<feature type="region of interest" description="Disordered" evidence="1">
    <location>
        <begin position="19"/>
        <end position="39"/>
    </location>
</feature>
<proteinExistence type="predicted"/>
<accession>A0A820EN91</accession>
<feature type="non-terminal residue" evidence="2">
    <location>
        <position position="104"/>
    </location>
</feature>
<sequence length="104" mass="11533">MFDNPIDKLQSTYNTVTQKITGKPKQEQNPPNGTSSEQTALSTILSGLKLYNTNEAASKIYRSTNSLYDVVIRINNLSDLNTQGWEILVGNHTNNVIPNKVIVP</sequence>
<gene>
    <name evidence="2" type="ORF">KXQ929_LOCUS42725</name>
</gene>
<name>A0A820EN91_9BILA</name>
<dbReference type="EMBL" id="CAJOBB010010708">
    <property type="protein sequence ID" value="CAF4249460.1"/>
    <property type="molecule type" value="Genomic_DNA"/>
</dbReference>
<evidence type="ECO:0000313" key="2">
    <source>
        <dbReference type="EMBL" id="CAF4249460.1"/>
    </source>
</evidence>
<feature type="compositionally biased region" description="Polar residues" evidence="1">
    <location>
        <begin position="27"/>
        <end position="39"/>
    </location>
</feature>
<evidence type="ECO:0000313" key="3">
    <source>
        <dbReference type="Proteomes" id="UP000663868"/>
    </source>
</evidence>